<protein>
    <submittedName>
        <fullName evidence="2">DUF3784 domain-containing protein</fullName>
    </submittedName>
</protein>
<dbReference type="EMBL" id="NOJY02000011">
    <property type="protein sequence ID" value="RDY27746.1"/>
    <property type="molecule type" value="Genomic_DNA"/>
</dbReference>
<evidence type="ECO:0000256" key="1">
    <source>
        <dbReference type="SAM" id="Phobius"/>
    </source>
</evidence>
<dbReference type="Pfam" id="PF12650">
    <property type="entry name" value="DUF3784"/>
    <property type="match status" value="1"/>
</dbReference>
<dbReference type="Proteomes" id="UP000215694">
    <property type="component" value="Unassembled WGS sequence"/>
</dbReference>
<dbReference type="OrthoDB" id="9978414at2"/>
<reference evidence="2 3" key="1">
    <citation type="journal article" date="2017" name="Genome Announc.">
        <title>Draft Genome Sequence of Romboutsia weinsteinii sp. nov. Strain CCRI-19649(T) Isolated from Surface Water.</title>
        <authorList>
            <person name="Maheux A.F."/>
            <person name="Boudreau D.K."/>
            <person name="Berube E."/>
            <person name="Boissinot M."/>
            <person name="Cantin P."/>
            <person name="Raymond F."/>
            <person name="Corbeil J."/>
            <person name="Omar R.F."/>
            <person name="Bergeron M.G."/>
        </authorList>
    </citation>
    <scope>NUCLEOTIDE SEQUENCE [LARGE SCALE GENOMIC DNA]</scope>
    <source>
        <strain evidence="2 3">CCRI-19649</strain>
    </source>
</reference>
<sequence length="104" mass="11630">MLSGIIYLVISVACLVYSLFAFQEKGPLLMTTYFVASPKEREKMKNRKEYRFVATVFITIAVATGIAGLGEIFNIAWAYKVTMAILLVLVVYVIVVSIKDSIKK</sequence>
<dbReference type="InterPro" id="IPR017259">
    <property type="entry name" value="UCP037672"/>
</dbReference>
<name>A0A255IMP5_9FIRM</name>
<keyword evidence="1" id="KW-0812">Transmembrane</keyword>
<keyword evidence="3" id="KW-1185">Reference proteome</keyword>
<dbReference type="AlphaFoldDB" id="A0A255IMP5"/>
<feature type="transmembrane region" description="Helical" evidence="1">
    <location>
        <begin position="6"/>
        <end position="22"/>
    </location>
</feature>
<evidence type="ECO:0000313" key="2">
    <source>
        <dbReference type="EMBL" id="RDY27746.1"/>
    </source>
</evidence>
<feature type="transmembrane region" description="Helical" evidence="1">
    <location>
        <begin position="50"/>
        <end position="70"/>
    </location>
</feature>
<keyword evidence="1" id="KW-1133">Transmembrane helix</keyword>
<accession>A0A255IMP5</accession>
<comment type="caution">
    <text evidence="2">The sequence shown here is derived from an EMBL/GenBank/DDBJ whole genome shotgun (WGS) entry which is preliminary data.</text>
</comment>
<keyword evidence="1" id="KW-0472">Membrane</keyword>
<evidence type="ECO:0000313" key="3">
    <source>
        <dbReference type="Proteomes" id="UP000215694"/>
    </source>
</evidence>
<organism evidence="2 3">
    <name type="scientific">Romboutsia weinsteinii</name>
    <dbReference type="NCBI Taxonomy" id="2020949"/>
    <lineage>
        <taxon>Bacteria</taxon>
        <taxon>Bacillati</taxon>
        <taxon>Bacillota</taxon>
        <taxon>Clostridia</taxon>
        <taxon>Peptostreptococcales</taxon>
        <taxon>Peptostreptococcaceae</taxon>
        <taxon>Romboutsia</taxon>
    </lineage>
</organism>
<dbReference type="RefSeq" id="WP_094367060.1">
    <property type="nucleotide sequence ID" value="NZ_NOJY02000011.1"/>
</dbReference>
<feature type="transmembrane region" description="Helical" evidence="1">
    <location>
        <begin position="76"/>
        <end position="98"/>
    </location>
</feature>
<gene>
    <name evidence="2" type="ORF">CHL78_008480</name>
</gene>
<proteinExistence type="predicted"/>